<reference evidence="4" key="1">
    <citation type="submission" date="2020-07" db="EMBL/GenBank/DDBJ databases">
        <title>The High-quality genome of the commercially important snow crab, Chionoecetes opilio.</title>
        <authorList>
            <person name="Jeong J.-H."/>
            <person name="Ryu S."/>
        </authorList>
    </citation>
    <scope>NUCLEOTIDE SEQUENCE</scope>
    <source>
        <strain evidence="4">MADBK_172401_WGS</strain>
        <tissue evidence="4">Digestive gland</tissue>
    </source>
</reference>
<gene>
    <name evidence="4" type="ORF">GWK47_002576</name>
</gene>
<feature type="region of interest" description="Disordered" evidence="1">
    <location>
        <begin position="43"/>
        <end position="69"/>
    </location>
</feature>
<dbReference type="EMBL" id="JACEEZ010024439">
    <property type="protein sequence ID" value="KAG0710199.1"/>
    <property type="molecule type" value="Genomic_DNA"/>
</dbReference>
<evidence type="ECO:0000256" key="1">
    <source>
        <dbReference type="SAM" id="MobiDB-lite"/>
    </source>
</evidence>
<feature type="domain" description="DUF4789" evidence="3">
    <location>
        <begin position="199"/>
        <end position="276"/>
    </location>
</feature>
<accession>A0A8J4XMP9</accession>
<evidence type="ECO:0000313" key="5">
    <source>
        <dbReference type="Proteomes" id="UP000770661"/>
    </source>
</evidence>
<keyword evidence="2" id="KW-0732">Signal</keyword>
<keyword evidence="5" id="KW-1185">Reference proteome</keyword>
<comment type="caution">
    <text evidence="4">The sequence shown here is derived from an EMBL/GenBank/DDBJ whole genome shotgun (WGS) entry which is preliminary data.</text>
</comment>
<feature type="chain" id="PRO_5035298997" description="DUF4789 domain-containing protein" evidence="2">
    <location>
        <begin position="20"/>
        <end position="367"/>
    </location>
</feature>
<organism evidence="4 5">
    <name type="scientific">Chionoecetes opilio</name>
    <name type="common">Atlantic snow crab</name>
    <name type="synonym">Cancer opilio</name>
    <dbReference type="NCBI Taxonomy" id="41210"/>
    <lineage>
        <taxon>Eukaryota</taxon>
        <taxon>Metazoa</taxon>
        <taxon>Ecdysozoa</taxon>
        <taxon>Arthropoda</taxon>
        <taxon>Crustacea</taxon>
        <taxon>Multicrustacea</taxon>
        <taxon>Malacostraca</taxon>
        <taxon>Eumalacostraca</taxon>
        <taxon>Eucarida</taxon>
        <taxon>Decapoda</taxon>
        <taxon>Pleocyemata</taxon>
        <taxon>Brachyura</taxon>
        <taxon>Eubrachyura</taxon>
        <taxon>Majoidea</taxon>
        <taxon>Majidae</taxon>
        <taxon>Chionoecetes</taxon>
    </lineage>
</organism>
<dbReference type="OrthoDB" id="6576946at2759"/>
<feature type="signal peptide" evidence="2">
    <location>
        <begin position="1"/>
        <end position="19"/>
    </location>
</feature>
<dbReference type="Proteomes" id="UP000770661">
    <property type="component" value="Unassembled WGS sequence"/>
</dbReference>
<dbReference type="PANTHER" id="PTHR21177">
    <property type="entry name" value="IP06524P-RELATED"/>
    <property type="match status" value="1"/>
</dbReference>
<sequence>MSTFLTLLVVCCAARGVYSAATPLQFMADYDSELHSDILSAAASSKPSHRGEVHRSNSFQLPTYEPEQPGLERLSDAAGKTLEDTRHIILPGETGDYGSGDPGVIASPGDATLSKVLYPSGFRGDFEPIEPTSGCMVSKNLTVSHNETSWKLLTRGQCPEGEWAVMVAECQPACRPQPCPQGELEYEGRCVSPSDPTVCGEGQILYLTLRGTTYCDCEQDHFYHAWSGECFARRYRGPCDFGFILEINRDGNVECMASDCLMDTYEKDPTSGKCFRKDFVGYCPLDVLQFNSTDQTVGCLILNIPMLFNGAITRSCTRGSRIEHSGNCRRELVVPSITSLPRSLTSGCRGGAIKIQRGSCHRVSGYF</sequence>
<dbReference type="PANTHER" id="PTHR21177:SF7">
    <property type="entry name" value="GH11627P"/>
    <property type="match status" value="1"/>
</dbReference>
<evidence type="ECO:0000313" key="4">
    <source>
        <dbReference type="EMBL" id="KAG0710199.1"/>
    </source>
</evidence>
<dbReference type="InterPro" id="IPR031993">
    <property type="entry name" value="DUF4789"/>
</dbReference>
<evidence type="ECO:0000256" key="2">
    <source>
        <dbReference type="SAM" id="SignalP"/>
    </source>
</evidence>
<name>A0A8J4XMP9_CHIOP</name>
<evidence type="ECO:0000259" key="3">
    <source>
        <dbReference type="Pfam" id="PF16033"/>
    </source>
</evidence>
<dbReference type="Pfam" id="PF16033">
    <property type="entry name" value="DUF4789"/>
    <property type="match status" value="1"/>
</dbReference>
<proteinExistence type="predicted"/>
<dbReference type="AlphaFoldDB" id="A0A8J4XMP9"/>
<protein>
    <recommendedName>
        <fullName evidence="3">DUF4789 domain-containing protein</fullName>
    </recommendedName>
</protein>